<keyword evidence="16 19" id="KW-0961">Cell wall biogenesis/degradation</keyword>
<dbReference type="EMBL" id="QBKA01000002">
    <property type="protein sequence ID" value="RDC61396.1"/>
    <property type="molecule type" value="Genomic_DNA"/>
</dbReference>
<dbReference type="SUPFAM" id="SSF56176">
    <property type="entry name" value="FAD-binding/transporter-associated domain-like"/>
    <property type="match status" value="1"/>
</dbReference>
<dbReference type="GO" id="GO:0071555">
    <property type="term" value="P:cell wall organization"/>
    <property type="evidence" value="ECO:0007669"/>
    <property type="project" value="UniProtKB-KW"/>
</dbReference>
<dbReference type="InterPro" id="IPR016169">
    <property type="entry name" value="FAD-bd_PCMH_sub2"/>
</dbReference>
<dbReference type="Pfam" id="PF02873">
    <property type="entry name" value="MurB_C"/>
    <property type="match status" value="1"/>
</dbReference>
<keyword evidence="12 19" id="KW-0133">Cell shape</keyword>
<evidence type="ECO:0000256" key="10">
    <source>
        <dbReference type="ARBA" id="ARBA00022827"/>
    </source>
</evidence>
<dbReference type="RefSeq" id="WP_147270833.1">
    <property type="nucleotide sequence ID" value="NZ_QBKA01000002.1"/>
</dbReference>
<evidence type="ECO:0000256" key="17">
    <source>
        <dbReference type="ARBA" id="ARBA00031026"/>
    </source>
</evidence>
<dbReference type="HAMAP" id="MF_00037">
    <property type="entry name" value="MurB"/>
    <property type="match status" value="1"/>
</dbReference>
<dbReference type="InterPro" id="IPR011601">
    <property type="entry name" value="MurB_C"/>
</dbReference>
<evidence type="ECO:0000313" key="22">
    <source>
        <dbReference type="Proteomes" id="UP000253727"/>
    </source>
</evidence>
<keyword evidence="22" id="KW-1185">Reference proteome</keyword>
<keyword evidence="11 19" id="KW-0521">NADP</keyword>
<evidence type="ECO:0000256" key="16">
    <source>
        <dbReference type="ARBA" id="ARBA00023316"/>
    </source>
</evidence>
<dbReference type="InterPro" id="IPR036318">
    <property type="entry name" value="FAD-bd_PCMH-like_sf"/>
</dbReference>
<feature type="domain" description="FAD-binding PCMH-type" evidence="20">
    <location>
        <begin position="30"/>
        <end position="198"/>
    </location>
</feature>
<keyword evidence="7 19" id="KW-0963">Cytoplasm</keyword>
<dbReference type="PROSITE" id="PS51387">
    <property type="entry name" value="FAD_PCMH"/>
    <property type="match status" value="1"/>
</dbReference>
<dbReference type="Pfam" id="PF01565">
    <property type="entry name" value="FAD_binding_4"/>
    <property type="match status" value="1"/>
</dbReference>
<accession>A0A369QDV2</accession>
<dbReference type="GO" id="GO:0071949">
    <property type="term" value="F:FAD binding"/>
    <property type="evidence" value="ECO:0007669"/>
    <property type="project" value="InterPro"/>
</dbReference>
<dbReference type="GO" id="GO:0009252">
    <property type="term" value="P:peptidoglycan biosynthetic process"/>
    <property type="evidence" value="ECO:0007669"/>
    <property type="project" value="UniProtKB-UniRule"/>
</dbReference>
<dbReference type="AlphaFoldDB" id="A0A369QDV2"/>
<reference evidence="21 22" key="1">
    <citation type="submission" date="2018-04" db="EMBL/GenBank/DDBJ databases">
        <title>Altererythrobacter sp. HME9302 genome sequencing and assembly.</title>
        <authorList>
            <person name="Kang H."/>
            <person name="Kim H."/>
            <person name="Joh K."/>
        </authorList>
    </citation>
    <scope>NUCLEOTIDE SEQUENCE [LARGE SCALE GENOMIC DNA]</scope>
    <source>
        <strain evidence="21 22">HME9302</strain>
    </source>
</reference>
<dbReference type="InterPro" id="IPR016167">
    <property type="entry name" value="FAD-bd_PCMH_sub1"/>
</dbReference>
<evidence type="ECO:0000256" key="12">
    <source>
        <dbReference type="ARBA" id="ARBA00022960"/>
    </source>
</evidence>
<evidence type="ECO:0000259" key="20">
    <source>
        <dbReference type="PROSITE" id="PS51387"/>
    </source>
</evidence>
<evidence type="ECO:0000256" key="6">
    <source>
        <dbReference type="ARBA" id="ARBA00015188"/>
    </source>
</evidence>
<sequence>MDRAAITQIKTICPGRVSLDVDLGAMSWWEIGGKVRVMACPASIKEVQQLRYFAAQQNIPTLILGGMSNLLITDRSIDALCIRLGNSFADFDHRPGAATIGFQSGAWVPMVARALQQRGLSGLEHICGIPGTVGGLVMMNGGSMRRGIGSHVVTVKSVDRLGNIVSRNREECDFAYRSSVFSGQDEVIGEVDLKLEPGDSEAMRREMIDILRSRRLKFPRKFPNCGSVFKSNPASYAKFGPPGVLIERMGWKGAERGDAQVSPLHANFIINRGRAKAAEILELIGEIRQSVEEGLGHRMEPEVRFVRSDGRIEDIAQAYRAHLAGAEL</sequence>
<dbReference type="NCBIfam" id="TIGR00179">
    <property type="entry name" value="murB"/>
    <property type="match status" value="1"/>
</dbReference>
<evidence type="ECO:0000256" key="7">
    <source>
        <dbReference type="ARBA" id="ARBA00022490"/>
    </source>
</evidence>
<evidence type="ECO:0000256" key="5">
    <source>
        <dbReference type="ARBA" id="ARBA00012518"/>
    </source>
</evidence>
<evidence type="ECO:0000256" key="18">
    <source>
        <dbReference type="ARBA" id="ARBA00048914"/>
    </source>
</evidence>
<keyword evidence="10 19" id="KW-0274">FAD</keyword>
<evidence type="ECO:0000256" key="4">
    <source>
        <dbReference type="ARBA" id="ARBA00004752"/>
    </source>
</evidence>
<keyword evidence="8 19" id="KW-0132">Cell division</keyword>
<evidence type="ECO:0000256" key="14">
    <source>
        <dbReference type="ARBA" id="ARBA00023002"/>
    </source>
</evidence>
<dbReference type="GO" id="GO:0008762">
    <property type="term" value="F:UDP-N-acetylmuramate dehydrogenase activity"/>
    <property type="evidence" value="ECO:0007669"/>
    <property type="project" value="UniProtKB-UniRule"/>
</dbReference>
<gene>
    <name evidence="19" type="primary">murB</name>
    <name evidence="21" type="ORF">HME9302_02618</name>
</gene>
<evidence type="ECO:0000256" key="19">
    <source>
        <dbReference type="HAMAP-Rule" id="MF_00037"/>
    </source>
</evidence>
<dbReference type="Proteomes" id="UP000253727">
    <property type="component" value="Unassembled WGS sequence"/>
</dbReference>
<dbReference type="UniPathway" id="UPA00219"/>
<dbReference type="Gene3D" id="3.30.465.10">
    <property type="match status" value="1"/>
</dbReference>
<keyword evidence="13 19" id="KW-0573">Peptidoglycan synthesis</keyword>
<organism evidence="21 22">
    <name type="scientific">Alteripontixanthobacter maritimus</name>
    <dbReference type="NCBI Taxonomy" id="2161824"/>
    <lineage>
        <taxon>Bacteria</taxon>
        <taxon>Pseudomonadati</taxon>
        <taxon>Pseudomonadota</taxon>
        <taxon>Alphaproteobacteria</taxon>
        <taxon>Sphingomonadales</taxon>
        <taxon>Erythrobacteraceae</taxon>
        <taxon>Alteripontixanthobacter</taxon>
    </lineage>
</organism>
<dbReference type="InterPro" id="IPR016166">
    <property type="entry name" value="FAD-bd_PCMH"/>
</dbReference>
<dbReference type="GO" id="GO:0051301">
    <property type="term" value="P:cell division"/>
    <property type="evidence" value="ECO:0007669"/>
    <property type="project" value="UniProtKB-KW"/>
</dbReference>
<evidence type="ECO:0000256" key="1">
    <source>
        <dbReference type="ARBA" id="ARBA00001974"/>
    </source>
</evidence>
<dbReference type="SUPFAM" id="SSF56194">
    <property type="entry name" value="Uridine diphospho-N-Acetylenolpyruvylglucosamine reductase, MurB, C-terminal domain"/>
    <property type="match status" value="1"/>
</dbReference>
<evidence type="ECO:0000256" key="11">
    <source>
        <dbReference type="ARBA" id="ARBA00022857"/>
    </source>
</evidence>
<dbReference type="OrthoDB" id="9804753at2"/>
<dbReference type="InterPro" id="IPR036635">
    <property type="entry name" value="MurB_C_sf"/>
</dbReference>
<dbReference type="EC" id="1.3.1.98" evidence="5 19"/>
<dbReference type="GO" id="GO:0008360">
    <property type="term" value="P:regulation of cell shape"/>
    <property type="evidence" value="ECO:0007669"/>
    <property type="project" value="UniProtKB-KW"/>
</dbReference>
<keyword evidence="15 19" id="KW-0131">Cell cycle</keyword>
<dbReference type="PANTHER" id="PTHR21071">
    <property type="entry name" value="UDP-N-ACETYLENOLPYRUVOYLGLUCOSAMINE REDUCTASE"/>
    <property type="match status" value="1"/>
</dbReference>
<evidence type="ECO:0000256" key="2">
    <source>
        <dbReference type="ARBA" id="ARBA00003921"/>
    </source>
</evidence>
<evidence type="ECO:0000256" key="3">
    <source>
        <dbReference type="ARBA" id="ARBA00004496"/>
    </source>
</evidence>
<comment type="function">
    <text evidence="2 19">Cell wall formation.</text>
</comment>
<comment type="caution">
    <text evidence="21">The sequence shown here is derived from an EMBL/GenBank/DDBJ whole genome shotgun (WGS) entry which is preliminary data.</text>
</comment>
<evidence type="ECO:0000256" key="9">
    <source>
        <dbReference type="ARBA" id="ARBA00022630"/>
    </source>
</evidence>
<feature type="active site" evidence="19">
    <location>
        <position position="302"/>
    </location>
</feature>
<comment type="similarity">
    <text evidence="19">Belongs to the MurB family.</text>
</comment>
<protein>
    <recommendedName>
        <fullName evidence="6 19">UDP-N-acetylenolpyruvoylglucosamine reductase</fullName>
        <ecNumber evidence="5 19">1.3.1.98</ecNumber>
    </recommendedName>
    <alternativeName>
        <fullName evidence="17 19">UDP-N-acetylmuramate dehydrogenase</fullName>
    </alternativeName>
</protein>
<evidence type="ECO:0000256" key="15">
    <source>
        <dbReference type="ARBA" id="ARBA00023306"/>
    </source>
</evidence>
<name>A0A369QDV2_9SPHN</name>
<feature type="active site" evidence="19">
    <location>
        <position position="177"/>
    </location>
</feature>
<comment type="catalytic activity">
    <reaction evidence="18 19">
        <text>UDP-N-acetyl-alpha-D-muramate + NADP(+) = UDP-N-acetyl-3-O-(1-carboxyvinyl)-alpha-D-glucosamine + NADPH + H(+)</text>
        <dbReference type="Rhea" id="RHEA:12248"/>
        <dbReference type="ChEBI" id="CHEBI:15378"/>
        <dbReference type="ChEBI" id="CHEBI:57783"/>
        <dbReference type="ChEBI" id="CHEBI:58349"/>
        <dbReference type="ChEBI" id="CHEBI:68483"/>
        <dbReference type="ChEBI" id="CHEBI:70757"/>
        <dbReference type="EC" id="1.3.1.98"/>
    </reaction>
</comment>
<evidence type="ECO:0000313" key="21">
    <source>
        <dbReference type="EMBL" id="RDC61396.1"/>
    </source>
</evidence>
<dbReference type="Gene3D" id="3.90.78.10">
    <property type="entry name" value="UDP-N-acetylenolpyruvoylglucosamine reductase, C-terminal domain"/>
    <property type="match status" value="1"/>
</dbReference>
<comment type="pathway">
    <text evidence="4 19">Cell wall biogenesis; peptidoglycan biosynthesis.</text>
</comment>
<dbReference type="GO" id="GO:0005829">
    <property type="term" value="C:cytosol"/>
    <property type="evidence" value="ECO:0007669"/>
    <property type="project" value="TreeGrafter"/>
</dbReference>
<dbReference type="NCBIfam" id="NF010480">
    <property type="entry name" value="PRK13905.1"/>
    <property type="match status" value="1"/>
</dbReference>
<dbReference type="InterPro" id="IPR006094">
    <property type="entry name" value="Oxid_FAD_bind_N"/>
</dbReference>
<proteinExistence type="inferred from homology"/>
<keyword evidence="9 19" id="KW-0285">Flavoprotein</keyword>
<evidence type="ECO:0000256" key="8">
    <source>
        <dbReference type="ARBA" id="ARBA00022618"/>
    </source>
</evidence>
<keyword evidence="14 19" id="KW-0560">Oxidoreductase</keyword>
<feature type="active site" description="Proton donor" evidence="19">
    <location>
        <position position="227"/>
    </location>
</feature>
<comment type="subcellular location">
    <subcellularLocation>
        <location evidence="3 19">Cytoplasm</location>
    </subcellularLocation>
</comment>
<dbReference type="Gene3D" id="3.30.43.10">
    <property type="entry name" value="Uridine Diphospho-n-acetylenolpyruvylglucosamine Reductase, domain 2"/>
    <property type="match status" value="1"/>
</dbReference>
<comment type="cofactor">
    <cofactor evidence="1 19">
        <name>FAD</name>
        <dbReference type="ChEBI" id="CHEBI:57692"/>
    </cofactor>
</comment>
<dbReference type="PANTHER" id="PTHR21071:SF4">
    <property type="entry name" value="UDP-N-ACETYLENOLPYRUVOYLGLUCOSAMINE REDUCTASE"/>
    <property type="match status" value="1"/>
</dbReference>
<dbReference type="InterPro" id="IPR003170">
    <property type="entry name" value="MurB"/>
</dbReference>
<evidence type="ECO:0000256" key="13">
    <source>
        <dbReference type="ARBA" id="ARBA00022984"/>
    </source>
</evidence>